<accession>A0A5K3F3N9</accession>
<feature type="transmembrane region" description="Helical" evidence="1">
    <location>
        <begin position="416"/>
        <end position="437"/>
    </location>
</feature>
<proteinExistence type="predicted"/>
<sequence>MEMKHYERSIDILQPQVDIDDLFVGSQFQTFIQIGFADSPFQQALRTLKSSGGQGSEVSPRSTLRPIFRSVVQVAKPAFSSRMLQLKDDTNIVQRSSRIVKGRLVQQWAYLRLENASAAVVIENLALRLGNLKRDFDNMLQILAELQASHHMTSEVKSSKFDYVETCSSPTGTALNVIVNFTNGFHEDLCDLIENNEHSFLIHKIDCQVKQTNRAGSPSVPSTPSHSSDATETGSILQLYVVQMLFFHLHSMNQQIILLLRRQVSLLSMVNQEIQQQQQQQTSGRVDEMETLECMRCERLLNVGAGGSANSMSCHRVERSLTVNMTRHWTLFKKFNQAIAACTQRLDALMNNLEVTRVANAKHIQVFNKITGGDISDAESATHGLVSLRIKLNTEERPSLAEFVSLNEFASPTSEFLGILTCGLAGLIALITLWRVVEVKRILSQRPFPSSISEDNATSEVETTVNYFKTPSVTT</sequence>
<evidence type="ECO:0000313" key="2">
    <source>
        <dbReference type="WBParaSite" id="MCU_004632-RA"/>
    </source>
</evidence>
<evidence type="ECO:0000256" key="1">
    <source>
        <dbReference type="SAM" id="Phobius"/>
    </source>
</evidence>
<keyword evidence="1" id="KW-0812">Transmembrane</keyword>
<dbReference type="AlphaFoldDB" id="A0A5K3F3N9"/>
<keyword evidence="1" id="KW-0472">Membrane</keyword>
<name>A0A5K3F3N9_MESCO</name>
<organism evidence="2">
    <name type="scientific">Mesocestoides corti</name>
    <name type="common">Flatworm</name>
    <dbReference type="NCBI Taxonomy" id="53468"/>
    <lineage>
        <taxon>Eukaryota</taxon>
        <taxon>Metazoa</taxon>
        <taxon>Spiralia</taxon>
        <taxon>Lophotrochozoa</taxon>
        <taxon>Platyhelminthes</taxon>
        <taxon>Cestoda</taxon>
        <taxon>Eucestoda</taxon>
        <taxon>Cyclophyllidea</taxon>
        <taxon>Mesocestoididae</taxon>
        <taxon>Mesocestoides</taxon>
    </lineage>
</organism>
<dbReference type="WBParaSite" id="MCU_004632-RA">
    <property type="protein sequence ID" value="MCU_004632-RA"/>
    <property type="gene ID" value="MCU_004632"/>
</dbReference>
<reference evidence="2" key="1">
    <citation type="submission" date="2019-11" db="UniProtKB">
        <authorList>
            <consortium name="WormBaseParasite"/>
        </authorList>
    </citation>
    <scope>IDENTIFICATION</scope>
</reference>
<keyword evidence="1" id="KW-1133">Transmembrane helix</keyword>
<protein>
    <submittedName>
        <fullName evidence="2">Protein kinase domain-containing protein</fullName>
    </submittedName>
</protein>